<organism evidence="1 2">
    <name type="scientific">Ascaris lumbricoides</name>
    <name type="common">Giant roundworm</name>
    <dbReference type="NCBI Taxonomy" id="6252"/>
    <lineage>
        <taxon>Eukaryota</taxon>
        <taxon>Metazoa</taxon>
        <taxon>Ecdysozoa</taxon>
        <taxon>Nematoda</taxon>
        <taxon>Chromadorea</taxon>
        <taxon>Rhabditida</taxon>
        <taxon>Spirurina</taxon>
        <taxon>Ascaridomorpha</taxon>
        <taxon>Ascaridoidea</taxon>
        <taxon>Ascarididae</taxon>
        <taxon>Ascaris</taxon>
    </lineage>
</organism>
<accession>A0A0M3HK49</accession>
<keyword evidence="1" id="KW-1185">Reference proteome</keyword>
<evidence type="ECO:0000313" key="2">
    <source>
        <dbReference type="WBParaSite" id="ALUE_0000189401-mRNA-1"/>
    </source>
</evidence>
<protein>
    <submittedName>
        <fullName evidence="2">Uncharacterized protein</fullName>
    </submittedName>
</protein>
<reference evidence="2" key="1">
    <citation type="submission" date="2017-02" db="UniProtKB">
        <authorList>
            <consortium name="WormBaseParasite"/>
        </authorList>
    </citation>
    <scope>IDENTIFICATION</scope>
</reference>
<evidence type="ECO:0000313" key="1">
    <source>
        <dbReference type="Proteomes" id="UP000036681"/>
    </source>
</evidence>
<dbReference type="Proteomes" id="UP000036681">
    <property type="component" value="Unplaced"/>
</dbReference>
<name>A0A0M3HK49_ASCLU</name>
<dbReference type="WBParaSite" id="ALUE_0000189401-mRNA-1">
    <property type="protein sequence ID" value="ALUE_0000189401-mRNA-1"/>
    <property type="gene ID" value="ALUE_0000189401"/>
</dbReference>
<proteinExistence type="predicted"/>
<dbReference type="AlphaFoldDB" id="A0A0M3HK49"/>
<sequence>MNFVIRSDFSRGNFKRRLIERRYFITKLPNGRRNMMR</sequence>